<feature type="region of interest" description="Disordered" evidence="1">
    <location>
        <begin position="159"/>
        <end position="197"/>
    </location>
</feature>
<evidence type="ECO:0000313" key="3">
    <source>
        <dbReference type="Proteomes" id="UP000657918"/>
    </source>
</evidence>
<evidence type="ECO:0000313" key="2">
    <source>
        <dbReference type="EMBL" id="KAF9677361.1"/>
    </source>
</evidence>
<sequence>MAIDVCSEISSAGISPRISFSHDLNQTADAVSIEDHYHRRLDSALLDSDFDFCFGNNFVQELSSADELFSNGKILPVEIKKHIISSKDTDELKSLISQPQRNSSETTEKKQLKEFLSMSLDADEKPASKSFWQFKRSNSLNCDSTRSKGLIRSLHFLSRSNSTGSAPSPPKQAMLSKETQKPQLRKQASVPSRKSSVPSSAAFYSYNSQQKPPLLRKCGSHGNGVRISPVLNIPPPYISRGTFNLFGFGSLFCNGKCQGGGVVIFRMMVTVVDAYLSIWQSLLETDEQDTFSVSPQLGNGFKATPKYHSVDMSSDLVGISGVF</sequence>
<proteinExistence type="predicted"/>
<keyword evidence="3" id="KW-1185">Reference proteome</keyword>
<gene>
    <name evidence="2" type="ORF">SADUNF_Sadunf08G0099700</name>
</gene>
<dbReference type="EMBL" id="JADGMS010000008">
    <property type="protein sequence ID" value="KAF9677361.1"/>
    <property type="molecule type" value="Genomic_DNA"/>
</dbReference>
<protein>
    <submittedName>
        <fullName evidence="2">Uncharacterized protein</fullName>
    </submittedName>
</protein>
<name>A0A835MXS5_9ROSI</name>
<organism evidence="2 3">
    <name type="scientific">Salix dunnii</name>
    <dbReference type="NCBI Taxonomy" id="1413687"/>
    <lineage>
        <taxon>Eukaryota</taxon>
        <taxon>Viridiplantae</taxon>
        <taxon>Streptophyta</taxon>
        <taxon>Embryophyta</taxon>
        <taxon>Tracheophyta</taxon>
        <taxon>Spermatophyta</taxon>
        <taxon>Magnoliopsida</taxon>
        <taxon>eudicotyledons</taxon>
        <taxon>Gunneridae</taxon>
        <taxon>Pentapetalae</taxon>
        <taxon>rosids</taxon>
        <taxon>fabids</taxon>
        <taxon>Malpighiales</taxon>
        <taxon>Salicaceae</taxon>
        <taxon>Saliceae</taxon>
        <taxon>Salix</taxon>
    </lineage>
</organism>
<dbReference type="AlphaFoldDB" id="A0A835MXS5"/>
<dbReference type="Proteomes" id="UP000657918">
    <property type="component" value="Chromosome 8"/>
</dbReference>
<reference evidence="2 3" key="1">
    <citation type="submission" date="2020-10" db="EMBL/GenBank/DDBJ databases">
        <title>Plant Genome Project.</title>
        <authorList>
            <person name="Zhang R.-G."/>
        </authorList>
    </citation>
    <scope>NUCLEOTIDE SEQUENCE [LARGE SCALE GENOMIC DNA]</scope>
    <source>
        <strain evidence="2">FAFU-HL-1</strain>
        <tissue evidence="2">Leaf</tissue>
    </source>
</reference>
<evidence type="ECO:0000256" key="1">
    <source>
        <dbReference type="SAM" id="MobiDB-lite"/>
    </source>
</evidence>
<accession>A0A835MXS5</accession>
<dbReference type="OrthoDB" id="1923860at2759"/>
<comment type="caution">
    <text evidence="2">The sequence shown here is derived from an EMBL/GenBank/DDBJ whole genome shotgun (WGS) entry which is preliminary data.</text>
</comment>
<feature type="compositionally biased region" description="Low complexity" evidence="1">
    <location>
        <begin position="188"/>
        <end position="197"/>
    </location>
</feature>
<dbReference type="PANTHER" id="PTHR36757:SF1">
    <property type="entry name" value="GENOME ASSEMBLY, CHROMOSOME: A04"/>
    <property type="match status" value="1"/>
</dbReference>
<dbReference type="PANTHER" id="PTHR36757">
    <property type="entry name" value="BNAANNG22500D PROTEIN"/>
    <property type="match status" value="1"/>
</dbReference>